<evidence type="ECO:0000313" key="2">
    <source>
        <dbReference type="EMBL" id="GAA3161673.1"/>
    </source>
</evidence>
<evidence type="ECO:0000259" key="1">
    <source>
        <dbReference type="PROSITE" id="PS50801"/>
    </source>
</evidence>
<protein>
    <recommendedName>
        <fullName evidence="1">STAS domain-containing protein</fullName>
    </recommendedName>
</protein>
<evidence type="ECO:0000313" key="3">
    <source>
        <dbReference type="Proteomes" id="UP001499924"/>
    </source>
</evidence>
<organism evidence="2 3">
    <name type="scientific">Blastococcus jejuensis</name>
    <dbReference type="NCBI Taxonomy" id="351224"/>
    <lineage>
        <taxon>Bacteria</taxon>
        <taxon>Bacillati</taxon>
        <taxon>Actinomycetota</taxon>
        <taxon>Actinomycetes</taxon>
        <taxon>Geodermatophilales</taxon>
        <taxon>Geodermatophilaceae</taxon>
        <taxon>Blastococcus</taxon>
    </lineage>
</organism>
<dbReference type="PROSITE" id="PS50801">
    <property type="entry name" value="STAS"/>
    <property type="match status" value="1"/>
</dbReference>
<gene>
    <name evidence="2" type="ORF">GCM10010531_11690</name>
</gene>
<reference evidence="3" key="1">
    <citation type="journal article" date="2019" name="Int. J. Syst. Evol. Microbiol.">
        <title>The Global Catalogue of Microorganisms (GCM) 10K type strain sequencing project: providing services to taxonomists for standard genome sequencing and annotation.</title>
        <authorList>
            <consortium name="The Broad Institute Genomics Platform"/>
            <consortium name="The Broad Institute Genome Sequencing Center for Infectious Disease"/>
            <person name="Wu L."/>
            <person name="Ma J."/>
        </authorList>
    </citation>
    <scope>NUCLEOTIDE SEQUENCE [LARGE SCALE GENOMIC DNA]</scope>
    <source>
        <strain evidence="3">JCM 15614</strain>
    </source>
</reference>
<dbReference type="CDD" id="cd07043">
    <property type="entry name" value="STAS_anti-anti-sigma_factors"/>
    <property type="match status" value="1"/>
</dbReference>
<dbReference type="Proteomes" id="UP001499924">
    <property type="component" value="Unassembled WGS sequence"/>
</dbReference>
<dbReference type="Gene3D" id="3.30.750.24">
    <property type="entry name" value="STAS domain"/>
    <property type="match status" value="1"/>
</dbReference>
<comment type="caution">
    <text evidence="2">The sequence shown here is derived from an EMBL/GenBank/DDBJ whole genome shotgun (WGS) entry which is preliminary data.</text>
</comment>
<feature type="domain" description="STAS" evidence="1">
    <location>
        <begin position="9"/>
        <end position="106"/>
    </location>
</feature>
<dbReference type="Pfam" id="PF13466">
    <property type="entry name" value="STAS_2"/>
    <property type="match status" value="1"/>
</dbReference>
<dbReference type="InterPro" id="IPR002645">
    <property type="entry name" value="STAS_dom"/>
</dbReference>
<dbReference type="EMBL" id="BAAAVV010000002">
    <property type="protein sequence ID" value="GAA3161673.1"/>
    <property type="molecule type" value="Genomic_DNA"/>
</dbReference>
<name>A0ABP6NYF3_9ACTN</name>
<proteinExistence type="predicted"/>
<dbReference type="InterPro" id="IPR058548">
    <property type="entry name" value="MlaB-like_STAS"/>
</dbReference>
<accession>A0ABP6NYF3</accession>
<dbReference type="SUPFAM" id="SSF52091">
    <property type="entry name" value="SpoIIaa-like"/>
    <property type="match status" value="1"/>
</dbReference>
<keyword evidence="3" id="KW-1185">Reference proteome</keyword>
<dbReference type="PANTHER" id="PTHR33495">
    <property type="entry name" value="ANTI-SIGMA FACTOR ANTAGONIST TM_1081-RELATED-RELATED"/>
    <property type="match status" value="1"/>
</dbReference>
<dbReference type="RefSeq" id="WP_344687713.1">
    <property type="nucleotide sequence ID" value="NZ_BAAAVV010000002.1"/>
</dbReference>
<sequence length="106" mass="11196">MGLTDGRRGRLDIIEGPEGLVLELAGELDLAALPDLAGALDDLLTRPPQPVVLEMGNLTFLDSSGVAILVRIANHFGQVRTRSATQPVRRVIEVLGLAGRFGLDGA</sequence>
<dbReference type="PANTHER" id="PTHR33495:SF2">
    <property type="entry name" value="ANTI-SIGMA FACTOR ANTAGONIST TM_1081-RELATED"/>
    <property type="match status" value="1"/>
</dbReference>
<dbReference type="InterPro" id="IPR036513">
    <property type="entry name" value="STAS_dom_sf"/>
</dbReference>